<dbReference type="InterPro" id="IPR000014">
    <property type="entry name" value="PAS"/>
</dbReference>
<evidence type="ECO:0000256" key="13">
    <source>
        <dbReference type="ARBA" id="ARBA00023136"/>
    </source>
</evidence>
<dbReference type="GO" id="GO:0000155">
    <property type="term" value="F:phosphorelay sensor kinase activity"/>
    <property type="evidence" value="ECO:0007669"/>
    <property type="project" value="TreeGrafter"/>
</dbReference>
<dbReference type="InterPro" id="IPR013656">
    <property type="entry name" value="PAS_4"/>
</dbReference>
<dbReference type="SMART" id="SM00387">
    <property type="entry name" value="HATPase_c"/>
    <property type="match status" value="1"/>
</dbReference>
<keyword evidence="13 14" id="KW-0472">Membrane</keyword>
<protein>
    <recommendedName>
        <fullName evidence="3">histidine kinase</fullName>
        <ecNumber evidence="3">2.7.13.3</ecNumber>
    </recommendedName>
</protein>
<dbReference type="PRINTS" id="PR00344">
    <property type="entry name" value="BCTRLSENSOR"/>
</dbReference>
<dbReference type="GO" id="GO:0005886">
    <property type="term" value="C:plasma membrane"/>
    <property type="evidence" value="ECO:0007669"/>
    <property type="project" value="UniProtKB-SubCell"/>
</dbReference>
<dbReference type="SUPFAM" id="SSF55785">
    <property type="entry name" value="PYP-like sensor domain (PAS domain)"/>
    <property type="match status" value="1"/>
</dbReference>
<dbReference type="KEGG" id="sace:GIY23_16145"/>
<comment type="catalytic activity">
    <reaction evidence="1">
        <text>ATP + protein L-histidine = ADP + protein N-phospho-L-histidine.</text>
        <dbReference type="EC" id="2.7.13.3"/>
    </reaction>
</comment>
<dbReference type="InterPro" id="IPR033463">
    <property type="entry name" value="sCache_3"/>
</dbReference>
<evidence type="ECO:0000256" key="7">
    <source>
        <dbReference type="ARBA" id="ARBA00022692"/>
    </source>
</evidence>
<dbReference type="InterPro" id="IPR036890">
    <property type="entry name" value="HATPase_C_sf"/>
</dbReference>
<proteinExistence type="predicted"/>
<gene>
    <name evidence="16" type="ORF">GIY23_16145</name>
</gene>
<keyword evidence="6" id="KW-0808">Transferase</keyword>
<evidence type="ECO:0000259" key="15">
    <source>
        <dbReference type="PROSITE" id="PS50109"/>
    </source>
</evidence>
<dbReference type="EMBL" id="CP045929">
    <property type="protein sequence ID" value="QGK70844.1"/>
    <property type="molecule type" value="Genomic_DNA"/>
</dbReference>
<dbReference type="InterPro" id="IPR005467">
    <property type="entry name" value="His_kinase_dom"/>
</dbReference>
<dbReference type="GO" id="GO:0005524">
    <property type="term" value="F:ATP binding"/>
    <property type="evidence" value="ECO:0007669"/>
    <property type="project" value="UniProtKB-KW"/>
</dbReference>
<keyword evidence="10" id="KW-0067">ATP-binding</keyword>
<evidence type="ECO:0000256" key="4">
    <source>
        <dbReference type="ARBA" id="ARBA00022475"/>
    </source>
</evidence>
<keyword evidence="7 14" id="KW-0812">Transmembrane</keyword>
<dbReference type="Proteomes" id="UP000371041">
    <property type="component" value="Chromosome"/>
</dbReference>
<sequence>MVRSDYRPSFGRASLLCSFRSSAGCRSLVRQTRSPARFVDGWSLARQLFVLQVVVVTCVVLAGVVLAYVDGVRRTEEAARGEVVALAQALAASPHVREAVRAENPSATLQEVAEDVRSETRADFVTIMDPAGIRFTHPDPARIGKPFLGHTAQARSGRVFTETYTGTLGPSVRAVVPVLDPQRRVSALVSVGITVRVLTNEVRAQVLPLVGVALAALAVGGLATYWVSARLRRHTGELGAVELRRRVDHHDAILHAVREGLLLVSPTGRVTLCNDGAAVLLSQRPSEVEGRTVDELGLAEDLAKALRSGGTVRDEVHLTDDRVLLLNVSPVRSGGRDQGSVVTLRDHTELQAMTGELDTVRGFSESLRSQAHEAANRLHTVVSLIELDRPSEAVEFATAELELAQRLTDTVVGAIGEPVLAAVLLGRSAQAHERGVAVTLTDDTTVAENVTERFAARDLVTILGNLVDNAVDASLDRPEPRTPAVSVTVRGGDDGLLIRVADNGSGLDAQAARRAFDRGWSTKSGGRGLGLALVGQAVRRYGGAISVETGADGGAVFTARLPGDAS</sequence>
<comment type="subcellular location">
    <subcellularLocation>
        <location evidence="2">Cell membrane</location>
        <topology evidence="2">Multi-pass membrane protein</topology>
    </subcellularLocation>
</comment>
<evidence type="ECO:0000256" key="1">
    <source>
        <dbReference type="ARBA" id="ARBA00000085"/>
    </source>
</evidence>
<dbReference type="SUPFAM" id="SSF103190">
    <property type="entry name" value="Sensory domain-like"/>
    <property type="match status" value="1"/>
</dbReference>
<evidence type="ECO:0000256" key="3">
    <source>
        <dbReference type="ARBA" id="ARBA00012438"/>
    </source>
</evidence>
<keyword evidence="5" id="KW-0597">Phosphoprotein</keyword>
<dbReference type="InterPro" id="IPR003594">
    <property type="entry name" value="HATPase_dom"/>
</dbReference>
<keyword evidence="17" id="KW-1185">Reference proteome</keyword>
<evidence type="ECO:0000256" key="5">
    <source>
        <dbReference type="ARBA" id="ARBA00022553"/>
    </source>
</evidence>
<dbReference type="CDD" id="cd00130">
    <property type="entry name" value="PAS"/>
    <property type="match status" value="1"/>
</dbReference>
<feature type="transmembrane region" description="Helical" evidence="14">
    <location>
        <begin position="49"/>
        <end position="69"/>
    </location>
</feature>
<evidence type="ECO:0000256" key="9">
    <source>
        <dbReference type="ARBA" id="ARBA00022777"/>
    </source>
</evidence>
<feature type="domain" description="Histidine kinase" evidence="15">
    <location>
        <begin position="341"/>
        <end position="565"/>
    </location>
</feature>
<dbReference type="InterPro" id="IPR035965">
    <property type="entry name" value="PAS-like_dom_sf"/>
</dbReference>
<dbReference type="InterPro" id="IPR029151">
    <property type="entry name" value="Sensor-like_sf"/>
</dbReference>
<evidence type="ECO:0000256" key="6">
    <source>
        <dbReference type="ARBA" id="ARBA00022679"/>
    </source>
</evidence>
<evidence type="ECO:0000313" key="17">
    <source>
        <dbReference type="Proteomes" id="UP000371041"/>
    </source>
</evidence>
<accession>A0A5Q3QC78</accession>
<keyword evidence="4" id="KW-1003">Cell membrane</keyword>
<evidence type="ECO:0000256" key="11">
    <source>
        <dbReference type="ARBA" id="ARBA00022989"/>
    </source>
</evidence>
<name>A0A5Q3QC78_9PSEU</name>
<dbReference type="PANTHER" id="PTHR43547">
    <property type="entry name" value="TWO-COMPONENT HISTIDINE KINASE"/>
    <property type="match status" value="1"/>
</dbReference>
<keyword evidence="11 14" id="KW-1133">Transmembrane helix</keyword>
<evidence type="ECO:0000256" key="2">
    <source>
        <dbReference type="ARBA" id="ARBA00004651"/>
    </source>
</evidence>
<dbReference type="Gene3D" id="3.30.565.10">
    <property type="entry name" value="Histidine kinase-like ATPase, C-terminal domain"/>
    <property type="match status" value="1"/>
</dbReference>
<keyword evidence="12" id="KW-0902">Two-component regulatory system</keyword>
<evidence type="ECO:0000256" key="14">
    <source>
        <dbReference type="SAM" id="Phobius"/>
    </source>
</evidence>
<dbReference type="Pfam" id="PF02518">
    <property type="entry name" value="HATPase_c"/>
    <property type="match status" value="1"/>
</dbReference>
<reference evidence="17" key="1">
    <citation type="submission" date="2019-11" db="EMBL/GenBank/DDBJ databases">
        <title>The complete genome sequence of Saccharopolyspora sp. E2A.</title>
        <authorList>
            <person name="Zhang G."/>
        </authorList>
    </citation>
    <scope>NUCLEOTIDE SEQUENCE [LARGE SCALE GENOMIC DNA]</scope>
    <source>
        <strain evidence="17">E2A</strain>
    </source>
</reference>
<dbReference type="EC" id="2.7.13.3" evidence="3"/>
<dbReference type="Gene3D" id="3.30.450.20">
    <property type="entry name" value="PAS domain"/>
    <property type="match status" value="2"/>
</dbReference>
<evidence type="ECO:0000256" key="8">
    <source>
        <dbReference type="ARBA" id="ARBA00022741"/>
    </source>
</evidence>
<evidence type="ECO:0000313" key="16">
    <source>
        <dbReference type="EMBL" id="QGK70844.1"/>
    </source>
</evidence>
<dbReference type="InterPro" id="IPR004358">
    <property type="entry name" value="Sig_transdc_His_kin-like_C"/>
</dbReference>
<evidence type="ECO:0000256" key="12">
    <source>
        <dbReference type="ARBA" id="ARBA00023012"/>
    </source>
</evidence>
<dbReference type="Pfam" id="PF17203">
    <property type="entry name" value="sCache_3_2"/>
    <property type="match status" value="1"/>
</dbReference>
<keyword evidence="8" id="KW-0547">Nucleotide-binding</keyword>
<keyword evidence="9" id="KW-0418">Kinase</keyword>
<dbReference type="SMART" id="SM00091">
    <property type="entry name" value="PAS"/>
    <property type="match status" value="1"/>
</dbReference>
<dbReference type="Pfam" id="PF08448">
    <property type="entry name" value="PAS_4"/>
    <property type="match status" value="1"/>
</dbReference>
<dbReference type="AlphaFoldDB" id="A0A5Q3QC78"/>
<evidence type="ECO:0000256" key="10">
    <source>
        <dbReference type="ARBA" id="ARBA00022840"/>
    </source>
</evidence>
<dbReference type="PROSITE" id="PS50109">
    <property type="entry name" value="HIS_KIN"/>
    <property type="match status" value="1"/>
</dbReference>
<organism evidence="16 17">
    <name type="scientific">Allosaccharopolyspora coralli</name>
    <dbReference type="NCBI Taxonomy" id="2665642"/>
    <lineage>
        <taxon>Bacteria</taxon>
        <taxon>Bacillati</taxon>
        <taxon>Actinomycetota</taxon>
        <taxon>Actinomycetes</taxon>
        <taxon>Pseudonocardiales</taxon>
        <taxon>Pseudonocardiaceae</taxon>
        <taxon>Allosaccharopolyspora</taxon>
    </lineage>
</organism>
<dbReference type="PANTHER" id="PTHR43547:SF10">
    <property type="entry name" value="SENSOR HISTIDINE KINASE DCUS"/>
    <property type="match status" value="1"/>
</dbReference>
<dbReference type="SUPFAM" id="SSF55874">
    <property type="entry name" value="ATPase domain of HSP90 chaperone/DNA topoisomerase II/histidine kinase"/>
    <property type="match status" value="1"/>
</dbReference>
<feature type="transmembrane region" description="Helical" evidence="14">
    <location>
        <begin position="206"/>
        <end position="227"/>
    </location>
</feature>